<evidence type="ECO:0000313" key="1">
    <source>
        <dbReference type="EMBL" id="JAA69792.1"/>
    </source>
</evidence>
<sequence length="70" mass="7630">MTLGTQHLAQADGLLHSSSRLPSLNVKPGMIAPRVPERYSFANDGTQLVCPRSITISSHKLIVISSYPRN</sequence>
<reference evidence="1" key="1">
    <citation type="submission" date="2012-12" db="EMBL/GenBank/DDBJ databases">
        <title>Identification and characterization of a phenylalanine ammonia-lyase gene family in Isatis indigotica Fort.</title>
        <authorList>
            <person name="Liu Q."/>
            <person name="Chen J."/>
            <person name="Zhou X."/>
            <person name="Di P."/>
            <person name="Xiao Y."/>
            <person name="Xuan H."/>
            <person name="Zhang L."/>
            <person name="Chen W."/>
        </authorList>
    </citation>
    <scope>NUCLEOTIDE SEQUENCE</scope>
    <source>
        <tissue evidence="1">Salivary gland</tissue>
    </source>
</reference>
<dbReference type="AlphaFoldDB" id="A0A0K8RF48"/>
<dbReference type="EMBL" id="GADI01004016">
    <property type="protein sequence ID" value="JAA69792.1"/>
    <property type="molecule type" value="mRNA"/>
</dbReference>
<accession>A0A0K8RF48</accession>
<proteinExistence type="evidence at transcript level"/>
<protein>
    <submittedName>
        <fullName evidence="1">Uncharacterized protein</fullName>
    </submittedName>
</protein>
<organism evidence="1">
    <name type="scientific">Ixodes ricinus</name>
    <name type="common">Common tick</name>
    <name type="synonym">Acarus ricinus</name>
    <dbReference type="NCBI Taxonomy" id="34613"/>
    <lineage>
        <taxon>Eukaryota</taxon>
        <taxon>Metazoa</taxon>
        <taxon>Ecdysozoa</taxon>
        <taxon>Arthropoda</taxon>
        <taxon>Chelicerata</taxon>
        <taxon>Arachnida</taxon>
        <taxon>Acari</taxon>
        <taxon>Parasitiformes</taxon>
        <taxon>Ixodida</taxon>
        <taxon>Ixodoidea</taxon>
        <taxon>Ixodidae</taxon>
        <taxon>Ixodinae</taxon>
        <taxon>Ixodes</taxon>
    </lineage>
</organism>
<name>A0A0K8RF48_IXORI</name>